<keyword evidence="1" id="KW-1133">Transmembrane helix</keyword>
<evidence type="ECO:0000313" key="2">
    <source>
        <dbReference type="EMBL" id="MFC4629767.1"/>
    </source>
</evidence>
<feature type="transmembrane region" description="Helical" evidence="1">
    <location>
        <begin position="17"/>
        <end position="38"/>
    </location>
</feature>
<feature type="transmembrane region" description="Helical" evidence="1">
    <location>
        <begin position="87"/>
        <end position="106"/>
    </location>
</feature>
<organism evidence="2 3">
    <name type="scientific">Promicromonospora alba</name>
    <dbReference type="NCBI Taxonomy" id="1616110"/>
    <lineage>
        <taxon>Bacteria</taxon>
        <taxon>Bacillati</taxon>
        <taxon>Actinomycetota</taxon>
        <taxon>Actinomycetes</taxon>
        <taxon>Micrococcales</taxon>
        <taxon>Promicromonosporaceae</taxon>
        <taxon>Promicromonospora</taxon>
    </lineage>
</organism>
<feature type="transmembrane region" description="Helical" evidence="1">
    <location>
        <begin position="187"/>
        <end position="207"/>
    </location>
</feature>
<comment type="caution">
    <text evidence="2">The sequence shown here is derived from an EMBL/GenBank/DDBJ whole genome shotgun (WGS) entry which is preliminary data.</text>
</comment>
<evidence type="ECO:0000256" key="1">
    <source>
        <dbReference type="SAM" id="Phobius"/>
    </source>
</evidence>
<name>A0ABV9HI09_9MICO</name>
<dbReference type="Proteomes" id="UP001596011">
    <property type="component" value="Unassembled WGS sequence"/>
</dbReference>
<dbReference type="Pfam" id="PF06197">
    <property type="entry name" value="DUF998"/>
    <property type="match status" value="1"/>
</dbReference>
<keyword evidence="1" id="KW-0472">Membrane</keyword>
<proteinExistence type="predicted"/>
<dbReference type="RefSeq" id="WP_377136911.1">
    <property type="nucleotide sequence ID" value="NZ_JBHSFI010000005.1"/>
</dbReference>
<keyword evidence="1" id="KW-0812">Transmembrane</keyword>
<evidence type="ECO:0000313" key="3">
    <source>
        <dbReference type="Proteomes" id="UP001596011"/>
    </source>
</evidence>
<gene>
    <name evidence="2" type="ORF">ACFO6V_16085</name>
</gene>
<feature type="transmembrane region" description="Helical" evidence="1">
    <location>
        <begin position="58"/>
        <end position="80"/>
    </location>
</feature>
<dbReference type="EMBL" id="JBHSFI010000005">
    <property type="protein sequence ID" value="MFC4629767.1"/>
    <property type="molecule type" value="Genomic_DNA"/>
</dbReference>
<sequence length="218" mass="22498">MAHENEFDTTAAVTRSMLGWGVVAGPFYLLVGLVLALTREGFDFARHPLSVLMLGDGGWMQIANLALSGVMVLVAGIGLVRAGARGTGIAVGIYGAAMVASAIFPPDPMPGFPPGQEGATAMSLSGVLHFAFGGIGFIAFGVAALLLGGWLARHGERRHAAWSRVAGIVVLVGFVGGAALGPAGMGGLWLAVVVGFAWLLLASLRLYREVPHPDLARR</sequence>
<feature type="transmembrane region" description="Helical" evidence="1">
    <location>
        <begin position="126"/>
        <end position="149"/>
    </location>
</feature>
<feature type="transmembrane region" description="Helical" evidence="1">
    <location>
        <begin position="161"/>
        <end position="181"/>
    </location>
</feature>
<accession>A0ABV9HI09</accession>
<keyword evidence="3" id="KW-1185">Reference proteome</keyword>
<reference evidence="3" key="1">
    <citation type="journal article" date="2019" name="Int. J. Syst. Evol. Microbiol.">
        <title>The Global Catalogue of Microorganisms (GCM) 10K type strain sequencing project: providing services to taxonomists for standard genome sequencing and annotation.</title>
        <authorList>
            <consortium name="The Broad Institute Genomics Platform"/>
            <consortium name="The Broad Institute Genome Sequencing Center for Infectious Disease"/>
            <person name="Wu L."/>
            <person name="Ma J."/>
        </authorList>
    </citation>
    <scope>NUCLEOTIDE SEQUENCE [LARGE SCALE GENOMIC DNA]</scope>
    <source>
        <strain evidence="3">CCUG 42722</strain>
    </source>
</reference>
<protein>
    <submittedName>
        <fullName evidence="2">DUF998 domain-containing protein</fullName>
    </submittedName>
</protein>
<dbReference type="InterPro" id="IPR009339">
    <property type="entry name" value="DUF998"/>
</dbReference>